<dbReference type="GO" id="GO:0005886">
    <property type="term" value="C:plasma membrane"/>
    <property type="evidence" value="ECO:0007669"/>
    <property type="project" value="UniProtKB-SubCell"/>
</dbReference>
<comment type="subcellular location">
    <subcellularLocation>
        <location evidence="1 7">Cell membrane</location>
        <topology evidence="1 7">Multi-pass membrane protein</topology>
    </subcellularLocation>
</comment>
<dbReference type="InterPro" id="IPR045621">
    <property type="entry name" value="BPD_transp_1_N"/>
</dbReference>
<dbReference type="Pfam" id="PF00528">
    <property type="entry name" value="BPD_transp_1"/>
    <property type="match status" value="1"/>
</dbReference>
<feature type="transmembrane region" description="Helical" evidence="7">
    <location>
        <begin position="101"/>
        <end position="122"/>
    </location>
</feature>
<dbReference type="InterPro" id="IPR000515">
    <property type="entry name" value="MetI-like"/>
</dbReference>
<dbReference type="RefSeq" id="WP_106064793.1">
    <property type="nucleotide sequence ID" value="NZ_PVXO01000073.1"/>
</dbReference>
<feature type="transmembrane region" description="Helical" evidence="7">
    <location>
        <begin position="280"/>
        <end position="306"/>
    </location>
</feature>
<sequence length="317" mass="34763">MVRYISKRLGYMVLTLWVIVTITFFLMNSMPGNPITSQVKQLPAQVKENLMAEYGLDKPVSERYVMYVKNLLKGNMGDSFVTPGISANKYIHDRFPNSARIGLQAVFVGLAIGLTLGIIAGFKRNTGVDYFVIFIAILGVSIPSFVVAALLQKGLGGKAGLPIAGWYSQGDGFLNTIKFTILPTMALSFSSIATYARYMKTSVLDVISQDYIITAQAKGVSKVSIAWKHIIRNAILPIVTILGPQIASIITGSFVIERIFAIPGLGNAMIDSISAKDYNMIMGFTIFYSFLYIVSLLVVDILYTLIDPRIRLSGSKK</sequence>
<dbReference type="GO" id="GO:0055085">
    <property type="term" value="P:transmembrane transport"/>
    <property type="evidence" value="ECO:0007669"/>
    <property type="project" value="InterPro"/>
</dbReference>
<accession>A0A2T0B021</accession>
<evidence type="ECO:0000256" key="6">
    <source>
        <dbReference type="ARBA" id="ARBA00023136"/>
    </source>
</evidence>
<evidence type="ECO:0000313" key="10">
    <source>
        <dbReference type="Proteomes" id="UP000239706"/>
    </source>
</evidence>
<comment type="similarity">
    <text evidence="7">Belongs to the binding-protein-dependent transport system permease family.</text>
</comment>
<dbReference type="PROSITE" id="PS50928">
    <property type="entry name" value="ABC_TM1"/>
    <property type="match status" value="1"/>
</dbReference>
<organism evidence="9 10">
    <name type="scientific">Clostridium liquoris</name>
    <dbReference type="NCBI Taxonomy" id="1289519"/>
    <lineage>
        <taxon>Bacteria</taxon>
        <taxon>Bacillati</taxon>
        <taxon>Bacillota</taxon>
        <taxon>Clostridia</taxon>
        <taxon>Eubacteriales</taxon>
        <taxon>Clostridiaceae</taxon>
        <taxon>Clostridium</taxon>
    </lineage>
</organism>
<comment type="caution">
    <text evidence="9">The sequence shown here is derived from an EMBL/GenBank/DDBJ whole genome shotgun (WGS) entry which is preliminary data.</text>
</comment>
<gene>
    <name evidence="9" type="primary">oppB</name>
    <name evidence="9" type="ORF">CLLI_27850</name>
</gene>
<keyword evidence="10" id="KW-1185">Reference proteome</keyword>
<dbReference type="EMBL" id="PVXO01000073">
    <property type="protein sequence ID" value="PRR76851.1"/>
    <property type="molecule type" value="Genomic_DNA"/>
</dbReference>
<proteinExistence type="inferred from homology"/>
<dbReference type="SUPFAM" id="SSF161098">
    <property type="entry name" value="MetI-like"/>
    <property type="match status" value="1"/>
</dbReference>
<feature type="transmembrane region" description="Helical" evidence="7">
    <location>
        <begin position="172"/>
        <end position="196"/>
    </location>
</feature>
<dbReference type="Pfam" id="PF19300">
    <property type="entry name" value="BPD_transp_1_N"/>
    <property type="match status" value="1"/>
</dbReference>
<name>A0A2T0B021_9CLOT</name>
<evidence type="ECO:0000259" key="8">
    <source>
        <dbReference type="PROSITE" id="PS50928"/>
    </source>
</evidence>
<evidence type="ECO:0000256" key="1">
    <source>
        <dbReference type="ARBA" id="ARBA00004651"/>
    </source>
</evidence>
<dbReference type="AlphaFoldDB" id="A0A2T0B021"/>
<dbReference type="InterPro" id="IPR035906">
    <property type="entry name" value="MetI-like_sf"/>
</dbReference>
<feature type="transmembrane region" description="Helical" evidence="7">
    <location>
        <begin position="129"/>
        <end position="152"/>
    </location>
</feature>
<keyword evidence="6 7" id="KW-0472">Membrane</keyword>
<dbReference type="CDD" id="cd06261">
    <property type="entry name" value="TM_PBP2"/>
    <property type="match status" value="1"/>
</dbReference>
<dbReference type="PANTHER" id="PTHR43163:SF6">
    <property type="entry name" value="DIPEPTIDE TRANSPORT SYSTEM PERMEASE PROTEIN DPPB-RELATED"/>
    <property type="match status" value="1"/>
</dbReference>
<feature type="transmembrane region" description="Helical" evidence="7">
    <location>
        <begin position="9"/>
        <end position="27"/>
    </location>
</feature>
<keyword evidence="4 7" id="KW-0812">Transmembrane</keyword>
<protein>
    <submittedName>
        <fullName evidence="9">Oligopeptide transport system permease protein OppB</fullName>
    </submittedName>
</protein>
<keyword evidence="3" id="KW-1003">Cell membrane</keyword>
<evidence type="ECO:0000256" key="5">
    <source>
        <dbReference type="ARBA" id="ARBA00022989"/>
    </source>
</evidence>
<evidence type="ECO:0000256" key="2">
    <source>
        <dbReference type="ARBA" id="ARBA00022448"/>
    </source>
</evidence>
<keyword evidence="2 7" id="KW-0813">Transport</keyword>
<dbReference type="Proteomes" id="UP000239706">
    <property type="component" value="Unassembled WGS sequence"/>
</dbReference>
<dbReference type="OrthoDB" id="9773221at2"/>
<feature type="domain" description="ABC transmembrane type-1" evidence="8">
    <location>
        <begin position="95"/>
        <end position="303"/>
    </location>
</feature>
<evidence type="ECO:0000256" key="4">
    <source>
        <dbReference type="ARBA" id="ARBA00022692"/>
    </source>
</evidence>
<evidence type="ECO:0000256" key="7">
    <source>
        <dbReference type="RuleBase" id="RU363032"/>
    </source>
</evidence>
<keyword evidence="5 7" id="KW-1133">Transmembrane helix</keyword>
<evidence type="ECO:0000313" key="9">
    <source>
        <dbReference type="EMBL" id="PRR76851.1"/>
    </source>
</evidence>
<reference evidence="9 10" key="1">
    <citation type="submission" date="2018-03" db="EMBL/GenBank/DDBJ databases">
        <title>Genome sequence of Clostridium liquoris DSM 100320.</title>
        <authorList>
            <person name="Poehlein A."/>
            <person name="Daniel R."/>
        </authorList>
    </citation>
    <scope>NUCLEOTIDE SEQUENCE [LARGE SCALE GENOMIC DNA]</scope>
    <source>
        <strain evidence="9 10">DSM 100320</strain>
    </source>
</reference>
<dbReference type="PANTHER" id="PTHR43163">
    <property type="entry name" value="DIPEPTIDE TRANSPORT SYSTEM PERMEASE PROTEIN DPPB-RELATED"/>
    <property type="match status" value="1"/>
</dbReference>
<evidence type="ECO:0000256" key="3">
    <source>
        <dbReference type="ARBA" id="ARBA00022475"/>
    </source>
</evidence>
<dbReference type="Gene3D" id="1.10.3720.10">
    <property type="entry name" value="MetI-like"/>
    <property type="match status" value="1"/>
</dbReference>
<feature type="transmembrane region" description="Helical" evidence="7">
    <location>
        <begin position="234"/>
        <end position="260"/>
    </location>
</feature>